<evidence type="ECO:0000256" key="4">
    <source>
        <dbReference type="ARBA" id="ARBA00023136"/>
    </source>
</evidence>
<dbReference type="Proteomes" id="UP001408356">
    <property type="component" value="Unassembled WGS sequence"/>
</dbReference>
<protein>
    <recommendedName>
        <fullName evidence="8">Rhodopsin domain-containing protein</fullName>
    </recommendedName>
</protein>
<feature type="transmembrane region" description="Helical" evidence="7">
    <location>
        <begin position="82"/>
        <end position="106"/>
    </location>
</feature>
<gene>
    <name evidence="9" type="ORF">SUNI508_01708</name>
</gene>
<feature type="transmembrane region" description="Helical" evidence="7">
    <location>
        <begin position="6"/>
        <end position="29"/>
    </location>
</feature>
<evidence type="ECO:0000313" key="10">
    <source>
        <dbReference type="Proteomes" id="UP001408356"/>
    </source>
</evidence>
<evidence type="ECO:0000256" key="7">
    <source>
        <dbReference type="SAM" id="Phobius"/>
    </source>
</evidence>
<dbReference type="InterPro" id="IPR052337">
    <property type="entry name" value="SAT4-like"/>
</dbReference>
<evidence type="ECO:0000256" key="2">
    <source>
        <dbReference type="ARBA" id="ARBA00022692"/>
    </source>
</evidence>
<feature type="transmembrane region" description="Helical" evidence="7">
    <location>
        <begin position="118"/>
        <end position="140"/>
    </location>
</feature>
<dbReference type="Pfam" id="PF20684">
    <property type="entry name" value="Fung_rhodopsin"/>
    <property type="match status" value="1"/>
</dbReference>
<reference evidence="9 10" key="1">
    <citation type="journal article" date="2024" name="J. Plant Pathol.">
        <title>Sequence and assembly of the genome of Seiridium unicorne, isolate CBS 538.82, causal agent of cypress canker disease.</title>
        <authorList>
            <person name="Scali E."/>
            <person name="Rocca G.D."/>
            <person name="Danti R."/>
            <person name="Garbelotto M."/>
            <person name="Barberini S."/>
            <person name="Baroncelli R."/>
            <person name="Emiliani G."/>
        </authorList>
    </citation>
    <scope>NUCLEOTIDE SEQUENCE [LARGE SCALE GENOMIC DNA]</scope>
    <source>
        <strain evidence="9 10">BM-138-508</strain>
    </source>
</reference>
<name>A0ABR2UPR6_9PEZI</name>
<organism evidence="9 10">
    <name type="scientific">Seiridium unicorne</name>
    <dbReference type="NCBI Taxonomy" id="138068"/>
    <lineage>
        <taxon>Eukaryota</taxon>
        <taxon>Fungi</taxon>
        <taxon>Dikarya</taxon>
        <taxon>Ascomycota</taxon>
        <taxon>Pezizomycotina</taxon>
        <taxon>Sordariomycetes</taxon>
        <taxon>Xylariomycetidae</taxon>
        <taxon>Amphisphaeriales</taxon>
        <taxon>Sporocadaceae</taxon>
        <taxon>Seiridium</taxon>
    </lineage>
</organism>
<sequence length="394" mass="43849">MDNRGPQVRAVASTVFALAFVALLLRCYVRLRIAKAFGWDDWFMVAAMVSFTFNTATCLAGVEHGTGRHYWDLEPHDLSAAMMYWWYCYLTYATTMILSKASIAFFLVRITPDRVHRWIVYVALGLSIFCGLAFFFVALFQCSPVEFFWTRTGPGSCISIDIIIDIVYTYSTLSIVTDFTFSILPIWLVWHLHMDKKTKVALIPILSMACAASCAVAVRLAYVENFRTDDFLYATTDIAIWSQAEQGLAIAAASLATLQPLLRKALNKLGLSSGPHSGPASSDGIRTFGQGSGKSTYSRRTQRSVLSISTFAKIDENHEVESAHGYANDKEDIELGSRNDMRTSFRKDGVDYRVSIHANQNHKWALPALGDGSQDDLQGITKKTTYRVAQGVSS</sequence>
<dbReference type="InterPro" id="IPR049326">
    <property type="entry name" value="Rhodopsin_dom_fungi"/>
</dbReference>
<accession>A0ABR2UPR6</accession>
<comment type="similarity">
    <text evidence="5">Belongs to the SAT4 family.</text>
</comment>
<evidence type="ECO:0000256" key="1">
    <source>
        <dbReference type="ARBA" id="ARBA00004141"/>
    </source>
</evidence>
<comment type="caution">
    <text evidence="9">The sequence shown here is derived from an EMBL/GenBank/DDBJ whole genome shotgun (WGS) entry which is preliminary data.</text>
</comment>
<evidence type="ECO:0000313" key="9">
    <source>
        <dbReference type="EMBL" id="KAK9416291.1"/>
    </source>
</evidence>
<evidence type="ECO:0000256" key="3">
    <source>
        <dbReference type="ARBA" id="ARBA00022989"/>
    </source>
</evidence>
<keyword evidence="10" id="KW-1185">Reference proteome</keyword>
<feature type="transmembrane region" description="Helical" evidence="7">
    <location>
        <begin position="168"/>
        <end position="190"/>
    </location>
</feature>
<feature type="transmembrane region" description="Helical" evidence="7">
    <location>
        <begin position="202"/>
        <end position="222"/>
    </location>
</feature>
<proteinExistence type="inferred from homology"/>
<feature type="transmembrane region" description="Helical" evidence="7">
    <location>
        <begin position="41"/>
        <end position="62"/>
    </location>
</feature>
<dbReference type="PANTHER" id="PTHR33048:SF96">
    <property type="entry name" value="INTEGRAL MEMBRANE PROTEIN"/>
    <property type="match status" value="1"/>
</dbReference>
<keyword evidence="2 7" id="KW-0812">Transmembrane</keyword>
<evidence type="ECO:0000256" key="6">
    <source>
        <dbReference type="SAM" id="MobiDB-lite"/>
    </source>
</evidence>
<keyword evidence="4 7" id="KW-0472">Membrane</keyword>
<comment type="subcellular location">
    <subcellularLocation>
        <location evidence="1">Membrane</location>
        <topology evidence="1">Multi-pass membrane protein</topology>
    </subcellularLocation>
</comment>
<keyword evidence="3 7" id="KW-1133">Transmembrane helix</keyword>
<feature type="domain" description="Rhodopsin" evidence="8">
    <location>
        <begin position="25"/>
        <end position="264"/>
    </location>
</feature>
<evidence type="ECO:0000259" key="8">
    <source>
        <dbReference type="Pfam" id="PF20684"/>
    </source>
</evidence>
<evidence type="ECO:0000256" key="5">
    <source>
        <dbReference type="ARBA" id="ARBA00038359"/>
    </source>
</evidence>
<dbReference type="EMBL" id="JARVKF010000407">
    <property type="protein sequence ID" value="KAK9416291.1"/>
    <property type="molecule type" value="Genomic_DNA"/>
</dbReference>
<dbReference type="PANTHER" id="PTHR33048">
    <property type="entry name" value="PTH11-LIKE INTEGRAL MEMBRANE PROTEIN (AFU_ORTHOLOGUE AFUA_5G11245)"/>
    <property type="match status" value="1"/>
</dbReference>
<feature type="region of interest" description="Disordered" evidence="6">
    <location>
        <begin position="273"/>
        <end position="296"/>
    </location>
</feature>